<feature type="compositionally biased region" description="Basic and acidic residues" evidence="1">
    <location>
        <begin position="464"/>
        <end position="473"/>
    </location>
</feature>
<dbReference type="Proteomes" id="UP000440041">
    <property type="component" value="Unassembled WGS sequence"/>
</dbReference>
<keyword evidence="2" id="KW-1133">Transmembrane helix</keyword>
<protein>
    <submittedName>
        <fullName evidence="3">Uncharacterized protein</fullName>
    </submittedName>
</protein>
<feature type="transmembrane region" description="Helical" evidence="2">
    <location>
        <begin position="155"/>
        <end position="173"/>
    </location>
</feature>
<reference evidence="3 4" key="1">
    <citation type="submission" date="2019-09" db="EMBL/GenBank/DDBJ databases">
        <title>Characterization of the phylogenetic diversity of two novel species belonging to the genus Bifidobacterium: Bifidobacterium cebidarum sp. nov. and Bifidobacterium leontopitheci sp. nov.</title>
        <authorList>
            <person name="Lugli G.A."/>
            <person name="Duranti S."/>
            <person name="Milani C."/>
            <person name="Turroni F."/>
            <person name="Ventura M."/>
        </authorList>
    </citation>
    <scope>NUCLEOTIDE SEQUENCE [LARGE SCALE GENOMIC DNA]</scope>
    <source>
        <strain evidence="3 4">DSM 100238</strain>
    </source>
</reference>
<feature type="transmembrane region" description="Helical" evidence="2">
    <location>
        <begin position="35"/>
        <end position="55"/>
    </location>
</feature>
<feature type="compositionally biased region" description="Polar residues" evidence="1">
    <location>
        <begin position="446"/>
        <end position="463"/>
    </location>
</feature>
<keyword evidence="4" id="KW-1185">Reference proteome</keyword>
<accession>A0A6A2VHC9</accession>
<feature type="transmembrane region" description="Helical" evidence="2">
    <location>
        <begin position="128"/>
        <end position="149"/>
    </location>
</feature>
<evidence type="ECO:0000313" key="4">
    <source>
        <dbReference type="Proteomes" id="UP000440041"/>
    </source>
</evidence>
<keyword evidence="2" id="KW-0472">Membrane</keyword>
<feature type="transmembrane region" description="Helical" evidence="2">
    <location>
        <begin position="88"/>
        <end position="107"/>
    </location>
</feature>
<evidence type="ECO:0000256" key="1">
    <source>
        <dbReference type="SAM" id="MobiDB-lite"/>
    </source>
</evidence>
<comment type="caution">
    <text evidence="3">The sequence shown here is derived from an EMBL/GenBank/DDBJ whole genome shotgun (WGS) entry which is preliminary data.</text>
</comment>
<feature type="region of interest" description="Disordered" evidence="1">
    <location>
        <begin position="438"/>
        <end position="473"/>
    </location>
</feature>
<feature type="compositionally biased region" description="Low complexity" evidence="1">
    <location>
        <begin position="230"/>
        <end position="241"/>
    </location>
</feature>
<organism evidence="3 4">
    <name type="scientific">Bifidobacterium apri</name>
    <dbReference type="NCBI Taxonomy" id="1769423"/>
    <lineage>
        <taxon>Bacteria</taxon>
        <taxon>Bacillati</taxon>
        <taxon>Actinomycetota</taxon>
        <taxon>Actinomycetes</taxon>
        <taxon>Bifidobacteriales</taxon>
        <taxon>Bifidobacteriaceae</taxon>
        <taxon>Bifidobacterium</taxon>
    </lineage>
</organism>
<name>A0A6A2VHC9_9BIFI</name>
<evidence type="ECO:0000313" key="3">
    <source>
        <dbReference type="EMBL" id="KAB8298361.1"/>
    </source>
</evidence>
<dbReference type="EMBL" id="WBSO01000006">
    <property type="protein sequence ID" value="KAB8298361.1"/>
    <property type="molecule type" value="Genomic_DNA"/>
</dbReference>
<proteinExistence type="predicted"/>
<evidence type="ECO:0000256" key="2">
    <source>
        <dbReference type="SAM" id="Phobius"/>
    </source>
</evidence>
<sequence>MKKNMKSILTEGWDVMVISDIVAIVLLVRNRHTDWRMVAAVLVYAFVVGLIMALLRGHRWEMLFCFVGLYLMVVLPLFMMTRQIVPGMLLYLGVLVISLSIFCRLLGEPHSANAAMEWLQAGTHAKRTRLALNIICAVIAIALACLLVNRSGWARVSSLCVCSLLVGMVPPLLHGAWLTVAIPLALIPAVPLPLLFIPEVQEAALGSVLYLAMLWFGAELSELRLSKHAANNAPPSQSPSSHQHKTPATATGRMHPGHIAGYWPASADQTARTYGYQPVSECEEAIAAGTAGHGLVNYGVIEYADNLAVSVNSKTILYDAANNLCAWYVLFLEDAIFYYDDRELWKSEAADASDPDELNGVLGLEIDPAHTWLIPYSTIETFQEDQYSRHLVLTLTDKTTCEIALTPKHSIIEFGNRLAKNTKQRHDQAKQLTARITQYQHRDTNQPETTTDTGQQTCLNTPDDTNHKERKIQ</sequence>
<keyword evidence="2" id="KW-0812">Transmembrane</keyword>
<dbReference type="AlphaFoldDB" id="A0A6A2VHC9"/>
<feature type="region of interest" description="Disordered" evidence="1">
    <location>
        <begin position="230"/>
        <end position="251"/>
    </location>
</feature>
<feature type="transmembrane region" description="Helical" evidence="2">
    <location>
        <begin position="62"/>
        <end position="82"/>
    </location>
</feature>
<gene>
    <name evidence="3" type="ORF">DSM100238_1048</name>
</gene>